<organism evidence="8">
    <name type="scientific">Caldilineaceae bacterium SB0662_bin_9</name>
    <dbReference type="NCBI Taxonomy" id="2605258"/>
    <lineage>
        <taxon>Bacteria</taxon>
        <taxon>Bacillati</taxon>
        <taxon>Chloroflexota</taxon>
        <taxon>Caldilineae</taxon>
        <taxon>Caldilineales</taxon>
        <taxon>Caldilineaceae</taxon>
    </lineage>
</organism>
<gene>
    <name evidence="8" type="primary">pstC</name>
    <name evidence="8" type="ORF">F4Y08_12890</name>
</gene>
<name>A0A6B1DV86_9CHLR</name>
<dbReference type="GO" id="GO:0006817">
    <property type="term" value="P:phosphate ion transport"/>
    <property type="evidence" value="ECO:0007669"/>
    <property type="project" value="UniProtKB-KW"/>
</dbReference>
<dbReference type="PANTHER" id="PTHR42727:SF1">
    <property type="entry name" value="PHOSPHATE TRANSPORT SYSTEM PERMEASE"/>
    <property type="match status" value="1"/>
</dbReference>
<keyword evidence="2 5" id="KW-0812">Transmembrane</keyword>
<evidence type="ECO:0000256" key="4">
    <source>
        <dbReference type="ARBA" id="ARBA00023136"/>
    </source>
</evidence>
<keyword evidence="6" id="KW-0592">Phosphate transport</keyword>
<feature type="transmembrane region" description="Helical" evidence="5">
    <location>
        <begin position="115"/>
        <end position="134"/>
    </location>
</feature>
<sequence length="317" mass="34394">MEVGVRKELARRRRPFEQFMHGALWLCGAISILTTIGIVYMLGQEALLFFRRPEVRLTEFLTGWTWQPQTLQFGIWPLVNATMGASLIAMALALPLGLLIAIYLSEYADARARRILKPILEVLAGIPTVVYGYFALTFVTPILRNLFGIEVVEIFNIASAGLVIGVLVLPTVTSMSEDALRAVPVALREAAVGLGATRLETSVRVVVPAALSGISAAFIVAMSRAVGETMIVAVAAGAGPRNFAGWGEALGGLKALNLFQSAETMTGHIVRISGGDISYDSLDYDSLFAIGLLLFLMTLGLNIFSRAIARRFRERYD</sequence>
<dbReference type="Gene3D" id="1.10.3720.10">
    <property type="entry name" value="MetI-like"/>
    <property type="match status" value="1"/>
</dbReference>
<feature type="domain" description="ABC transmembrane type-1" evidence="7">
    <location>
        <begin position="79"/>
        <end position="305"/>
    </location>
</feature>
<dbReference type="Pfam" id="PF00528">
    <property type="entry name" value="BPD_transp_1"/>
    <property type="match status" value="1"/>
</dbReference>
<keyword evidence="6" id="KW-1003">Cell membrane</keyword>
<dbReference type="EMBL" id="VXPY01000093">
    <property type="protein sequence ID" value="MYD91211.1"/>
    <property type="molecule type" value="Genomic_DNA"/>
</dbReference>
<comment type="similarity">
    <text evidence="6">Belongs to the binding-protein-dependent transport system permease family. CysTW subfamily.</text>
</comment>
<dbReference type="CDD" id="cd06261">
    <property type="entry name" value="TM_PBP2"/>
    <property type="match status" value="1"/>
</dbReference>
<reference evidence="8" key="1">
    <citation type="submission" date="2019-09" db="EMBL/GenBank/DDBJ databases">
        <title>Characterisation of the sponge microbiome using genome-centric metagenomics.</title>
        <authorList>
            <person name="Engelberts J.P."/>
            <person name="Robbins S.J."/>
            <person name="De Goeij J.M."/>
            <person name="Aranda M."/>
            <person name="Bell S.C."/>
            <person name="Webster N.S."/>
        </authorList>
    </citation>
    <scope>NUCLEOTIDE SEQUENCE</scope>
    <source>
        <strain evidence="8">SB0662_bin_9</strain>
    </source>
</reference>
<dbReference type="InterPro" id="IPR035906">
    <property type="entry name" value="MetI-like_sf"/>
</dbReference>
<protein>
    <recommendedName>
        <fullName evidence="6">Phosphate transport system permease protein</fullName>
    </recommendedName>
</protein>
<keyword evidence="5" id="KW-0813">Transport</keyword>
<feature type="transmembrane region" description="Helical" evidence="5">
    <location>
        <begin position="205"/>
        <end position="226"/>
    </location>
</feature>
<dbReference type="InterPro" id="IPR000515">
    <property type="entry name" value="MetI-like"/>
</dbReference>
<accession>A0A6B1DV86</accession>
<comment type="caution">
    <text evidence="8">The sequence shown here is derived from an EMBL/GenBank/DDBJ whole genome shotgun (WGS) entry which is preliminary data.</text>
</comment>
<dbReference type="InterPro" id="IPR011864">
    <property type="entry name" value="Phosphate_PstC"/>
</dbReference>
<dbReference type="NCBIfam" id="TIGR02138">
    <property type="entry name" value="phosphate_pstC"/>
    <property type="match status" value="1"/>
</dbReference>
<evidence type="ECO:0000256" key="6">
    <source>
        <dbReference type="RuleBase" id="RU363054"/>
    </source>
</evidence>
<feature type="transmembrane region" description="Helical" evidence="5">
    <location>
        <begin position="21"/>
        <end position="43"/>
    </location>
</feature>
<evidence type="ECO:0000256" key="1">
    <source>
        <dbReference type="ARBA" id="ARBA00004141"/>
    </source>
</evidence>
<comment type="subcellular location">
    <subcellularLocation>
        <location evidence="5">Cell membrane</location>
        <topology evidence="5">Multi-pass membrane protein</topology>
    </subcellularLocation>
    <subcellularLocation>
        <location evidence="1">Membrane</location>
        <topology evidence="1">Multi-pass membrane protein</topology>
    </subcellularLocation>
</comment>
<dbReference type="SUPFAM" id="SSF161098">
    <property type="entry name" value="MetI-like"/>
    <property type="match status" value="1"/>
</dbReference>
<dbReference type="AlphaFoldDB" id="A0A6B1DV86"/>
<evidence type="ECO:0000256" key="3">
    <source>
        <dbReference type="ARBA" id="ARBA00022989"/>
    </source>
</evidence>
<proteinExistence type="inferred from homology"/>
<dbReference type="GO" id="GO:0005315">
    <property type="term" value="F:phosphate transmembrane transporter activity"/>
    <property type="evidence" value="ECO:0007669"/>
    <property type="project" value="InterPro"/>
</dbReference>
<dbReference type="GO" id="GO:0005886">
    <property type="term" value="C:plasma membrane"/>
    <property type="evidence" value="ECO:0007669"/>
    <property type="project" value="UniProtKB-SubCell"/>
</dbReference>
<dbReference type="PROSITE" id="PS50928">
    <property type="entry name" value="ABC_TM1"/>
    <property type="match status" value="1"/>
</dbReference>
<evidence type="ECO:0000313" key="8">
    <source>
        <dbReference type="EMBL" id="MYD91211.1"/>
    </source>
</evidence>
<keyword evidence="4 5" id="KW-0472">Membrane</keyword>
<feature type="transmembrane region" description="Helical" evidence="5">
    <location>
        <begin position="154"/>
        <end position="172"/>
    </location>
</feature>
<feature type="transmembrane region" description="Helical" evidence="5">
    <location>
        <begin position="81"/>
        <end position="103"/>
    </location>
</feature>
<keyword evidence="3 5" id="KW-1133">Transmembrane helix</keyword>
<evidence type="ECO:0000256" key="2">
    <source>
        <dbReference type="ARBA" id="ARBA00022692"/>
    </source>
</evidence>
<evidence type="ECO:0000259" key="7">
    <source>
        <dbReference type="PROSITE" id="PS50928"/>
    </source>
</evidence>
<evidence type="ECO:0000256" key="5">
    <source>
        <dbReference type="RuleBase" id="RU363032"/>
    </source>
</evidence>
<feature type="transmembrane region" description="Helical" evidence="5">
    <location>
        <begin position="287"/>
        <end position="309"/>
    </location>
</feature>
<comment type="function">
    <text evidence="6">Part of the binding-protein-dependent transport system for phosphate; probably responsible for the translocation of the substrate across the membrane.</text>
</comment>
<dbReference type="PANTHER" id="PTHR42727">
    <property type="entry name" value="PHOSPHATE TRANSPORT SYSTEM PERMEASE PROTEIN"/>
    <property type="match status" value="1"/>
</dbReference>